<keyword evidence="2" id="KW-1185">Reference proteome</keyword>
<protein>
    <submittedName>
        <fullName evidence="1">Uncharacterized protein</fullName>
    </submittedName>
</protein>
<reference evidence="2" key="1">
    <citation type="journal article" date="2022" name="New Phytol.">
        <title>Phylogenomic structure and speciation in an emerging model: the Sphagnum magellanicum complex (Bryophyta).</title>
        <authorList>
            <person name="Shaw A.J."/>
            <person name="Piatkowski B."/>
            <person name="Duffy A.M."/>
            <person name="Aguero B."/>
            <person name="Imwattana K."/>
            <person name="Nieto-Lugilde M."/>
            <person name="Healey A."/>
            <person name="Weston D.J."/>
            <person name="Patel M.N."/>
            <person name="Schmutz J."/>
            <person name="Grimwood J."/>
            <person name="Yavitt J.B."/>
            <person name="Hassel K."/>
            <person name="Stenoien H.K."/>
            <person name="Flatberg K.I."/>
            <person name="Bickford C.P."/>
            <person name="Hicks K.A."/>
        </authorList>
    </citation>
    <scope>NUCLEOTIDE SEQUENCE [LARGE SCALE GENOMIC DNA]</scope>
</reference>
<accession>A0ACB8HJJ5</accession>
<dbReference type="EMBL" id="CM038913">
    <property type="protein sequence ID" value="KAH9556407.1"/>
    <property type="molecule type" value="Genomic_DNA"/>
</dbReference>
<evidence type="ECO:0000313" key="2">
    <source>
        <dbReference type="Proteomes" id="UP000828922"/>
    </source>
</evidence>
<organism evidence="1 2">
    <name type="scientific">Sphagnum magellanicum</name>
    <dbReference type="NCBI Taxonomy" id="128215"/>
    <lineage>
        <taxon>Eukaryota</taxon>
        <taxon>Viridiplantae</taxon>
        <taxon>Streptophyta</taxon>
        <taxon>Embryophyta</taxon>
        <taxon>Bryophyta</taxon>
        <taxon>Sphagnophytina</taxon>
        <taxon>Sphagnopsida</taxon>
        <taxon>Sphagnales</taxon>
        <taxon>Sphagnaceae</taxon>
        <taxon>Sphagnum</taxon>
    </lineage>
</organism>
<sequence length="688" mass="73346">MSSLQGLSYRASLLVRRWISASNPPPLFLSAGAVADAKLWRRRSGMPFMSPVGFCQTQARRRGSSAIFAFSGEVRAVASCFSPCATAAVSGHPLVVVTLLLPHHVRRRELGTLVHNVKMKGDMMEKAPQHHHNGSGDGVGVAQLLQFLDSLKNYEREGVPQGAGTDSDAGFDLQRMHRLLLHLGNPLSCYSVVHVAGTKGKGSTVAFISNILRSAGLSVGTYTSPHLTSIRERITAGKTGDPISDEMLVELFSNLHANLDKAIAAEPGTLTHFEVLTALAFSHFAREKVDLAVVETGLGGARDATNVISAKGLAAAVIVGIGTEHLAALGGSLESIALAKSGIIKDGRPVVVGQQKDSTTKDIILKVAASKEAPVRAAFGSSAQCEIVEVCSGSDVPFQICNFFLDDTSEIESVVGVHKRWEMKNVRLSALGAHQQENALTAISTVLSLRHQGWNIPDSSIRAGLEATVIPGRFQILDQHKAQALGFSNARVILDGAHTEASANALACTLMEYFPTAKLALVVGMASDKDHFAFAHSLLEEAQPHLVVTTRVSVAGSLERSTSGAELAQSWCQAAKSANMEVILQSVQQPFVDHSNQNLATHNVSCRTGSADKSAIMAQDYTAETQTPVGSKGSVVVLEAKKMEAAISMVVKYVEQRSDETHQEQRMWVVCITGSLHGVATVLSLLPR</sequence>
<gene>
    <name evidence="1" type="ORF">CY35_07G025500</name>
</gene>
<comment type="caution">
    <text evidence="1">The sequence shown here is derived from an EMBL/GenBank/DDBJ whole genome shotgun (WGS) entry which is preliminary data.</text>
</comment>
<proteinExistence type="predicted"/>
<evidence type="ECO:0000313" key="1">
    <source>
        <dbReference type="EMBL" id="KAH9556407.1"/>
    </source>
</evidence>
<name>A0ACB8HJJ5_9BRYO</name>
<dbReference type="Proteomes" id="UP000828922">
    <property type="component" value="Linkage Group LG07"/>
</dbReference>